<reference evidence="2" key="1">
    <citation type="submission" date="2021-01" db="EMBL/GenBank/DDBJ databases">
        <title>Genome public.</title>
        <authorList>
            <person name="Liu C."/>
            <person name="Sun Q."/>
        </authorList>
    </citation>
    <scope>NUCLEOTIDE SEQUENCE [LARGE SCALE GENOMIC DNA]</scope>
    <source>
        <strain evidence="2">YIM B02556</strain>
    </source>
</reference>
<evidence type="ECO:0000313" key="2">
    <source>
        <dbReference type="Proteomes" id="UP000652760"/>
    </source>
</evidence>
<organism evidence="1 2">
    <name type="scientific">Azospirillum endophyticum</name>
    <dbReference type="NCBI Taxonomy" id="2800326"/>
    <lineage>
        <taxon>Bacteria</taxon>
        <taxon>Pseudomonadati</taxon>
        <taxon>Pseudomonadota</taxon>
        <taxon>Alphaproteobacteria</taxon>
        <taxon>Rhodospirillales</taxon>
        <taxon>Azospirillaceae</taxon>
        <taxon>Azospirillum</taxon>
    </lineage>
</organism>
<sequence length="150" mass="16454">MAQDTLDFLLPIVAAGGGSFPGLGLGLGFVHPQTGDGVEIKGGAFFQIARKPGLPKDPFVMCFACWNEAISESTWEMCLHGYRAQANSLRTIGLWKEPPPRPKAPWLAVFLTAFIVDLRSPDELSLFGDLERCVFWALNDSEQDPVCRIS</sequence>
<keyword evidence="2" id="KW-1185">Reference proteome</keyword>
<comment type="caution">
    <text evidence="1">The sequence shown here is derived from an EMBL/GenBank/DDBJ whole genome shotgun (WGS) entry which is preliminary data.</text>
</comment>
<accession>A0ABS1EXZ0</accession>
<dbReference type="EMBL" id="JAENHM010000003">
    <property type="protein sequence ID" value="MBK1836019.1"/>
    <property type="molecule type" value="Genomic_DNA"/>
</dbReference>
<name>A0ABS1EXZ0_9PROT</name>
<gene>
    <name evidence="1" type="ORF">JHL17_01220</name>
</gene>
<protein>
    <submittedName>
        <fullName evidence="1">Uncharacterized protein</fullName>
    </submittedName>
</protein>
<dbReference type="RefSeq" id="WP_200190222.1">
    <property type="nucleotide sequence ID" value="NZ_JAENHM010000003.1"/>
</dbReference>
<proteinExistence type="predicted"/>
<evidence type="ECO:0000313" key="1">
    <source>
        <dbReference type="EMBL" id="MBK1836019.1"/>
    </source>
</evidence>
<dbReference type="Proteomes" id="UP000652760">
    <property type="component" value="Unassembled WGS sequence"/>
</dbReference>